<dbReference type="EMBL" id="GL732529">
    <property type="protein sequence ID" value="EFX86515.1"/>
    <property type="molecule type" value="Genomic_DNA"/>
</dbReference>
<dbReference type="InParanoid" id="E9G1L2"/>
<name>E9G1L2_DAPPU</name>
<feature type="transmembrane region" description="Helical" evidence="1">
    <location>
        <begin position="58"/>
        <end position="82"/>
    </location>
</feature>
<evidence type="ECO:0000256" key="1">
    <source>
        <dbReference type="SAM" id="Phobius"/>
    </source>
</evidence>
<evidence type="ECO:0000313" key="3">
    <source>
        <dbReference type="Proteomes" id="UP000000305"/>
    </source>
</evidence>
<dbReference type="AlphaFoldDB" id="E9G1L2"/>
<keyword evidence="1" id="KW-1133">Transmembrane helix</keyword>
<reference evidence="2 3" key="1">
    <citation type="journal article" date="2011" name="Science">
        <title>The ecoresponsive genome of Daphnia pulex.</title>
        <authorList>
            <person name="Colbourne J.K."/>
            <person name="Pfrender M.E."/>
            <person name="Gilbert D."/>
            <person name="Thomas W.K."/>
            <person name="Tucker A."/>
            <person name="Oakley T.H."/>
            <person name="Tokishita S."/>
            <person name="Aerts A."/>
            <person name="Arnold G.J."/>
            <person name="Basu M.K."/>
            <person name="Bauer D.J."/>
            <person name="Caceres C.E."/>
            <person name="Carmel L."/>
            <person name="Casola C."/>
            <person name="Choi J.H."/>
            <person name="Detter J.C."/>
            <person name="Dong Q."/>
            <person name="Dusheyko S."/>
            <person name="Eads B.D."/>
            <person name="Frohlich T."/>
            <person name="Geiler-Samerotte K.A."/>
            <person name="Gerlach D."/>
            <person name="Hatcher P."/>
            <person name="Jogdeo S."/>
            <person name="Krijgsveld J."/>
            <person name="Kriventseva E.V."/>
            <person name="Kultz D."/>
            <person name="Laforsch C."/>
            <person name="Lindquist E."/>
            <person name="Lopez J."/>
            <person name="Manak J.R."/>
            <person name="Muller J."/>
            <person name="Pangilinan J."/>
            <person name="Patwardhan R.P."/>
            <person name="Pitluck S."/>
            <person name="Pritham E.J."/>
            <person name="Rechtsteiner A."/>
            <person name="Rho M."/>
            <person name="Rogozin I.B."/>
            <person name="Sakarya O."/>
            <person name="Salamov A."/>
            <person name="Schaack S."/>
            <person name="Shapiro H."/>
            <person name="Shiga Y."/>
            <person name="Skalitzky C."/>
            <person name="Smith Z."/>
            <person name="Souvorov A."/>
            <person name="Sung W."/>
            <person name="Tang Z."/>
            <person name="Tsuchiya D."/>
            <person name="Tu H."/>
            <person name="Vos H."/>
            <person name="Wang M."/>
            <person name="Wolf Y.I."/>
            <person name="Yamagata H."/>
            <person name="Yamada T."/>
            <person name="Ye Y."/>
            <person name="Shaw J.R."/>
            <person name="Andrews J."/>
            <person name="Crease T.J."/>
            <person name="Tang H."/>
            <person name="Lucas S.M."/>
            <person name="Robertson H.M."/>
            <person name="Bork P."/>
            <person name="Koonin E.V."/>
            <person name="Zdobnov E.M."/>
            <person name="Grigoriev I.V."/>
            <person name="Lynch M."/>
            <person name="Boore J.L."/>
        </authorList>
    </citation>
    <scope>NUCLEOTIDE SEQUENCE [LARGE SCALE GENOMIC DNA]</scope>
</reference>
<proteinExistence type="predicted"/>
<evidence type="ECO:0000313" key="2">
    <source>
        <dbReference type="EMBL" id="EFX86515.1"/>
    </source>
</evidence>
<dbReference type="Proteomes" id="UP000000305">
    <property type="component" value="Unassembled WGS sequence"/>
</dbReference>
<organism evidence="2 3">
    <name type="scientific">Daphnia pulex</name>
    <name type="common">Water flea</name>
    <dbReference type="NCBI Taxonomy" id="6669"/>
    <lineage>
        <taxon>Eukaryota</taxon>
        <taxon>Metazoa</taxon>
        <taxon>Ecdysozoa</taxon>
        <taxon>Arthropoda</taxon>
        <taxon>Crustacea</taxon>
        <taxon>Branchiopoda</taxon>
        <taxon>Diplostraca</taxon>
        <taxon>Cladocera</taxon>
        <taxon>Anomopoda</taxon>
        <taxon>Daphniidae</taxon>
        <taxon>Daphnia</taxon>
    </lineage>
</organism>
<keyword evidence="1" id="KW-0812">Transmembrane</keyword>
<keyword evidence="1" id="KW-0472">Membrane</keyword>
<dbReference type="KEGG" id="dpx:DAPPUDRAFT_236253"/>
<dbReference type="HOGENOM" id="CLU_2252752_0_0_1"/>
<gene>
    <name evidence="2" type="ORF">DAPPUDRAFT_236253</name>
</gene>
<protein>
    <submittedName>
        <fullName evidence="2">Uncharacterized protein</fullName>
    </submittedName>
</protein>
<keyword evidence="3" id="KW-1185">Reference proteome</keyword>
<sequence>MDSFAPSTAAFVKLFGSRFQSATAWDSACDTTGKINVTWLMRIIVAYNDWTCLWGSNMIAISIGVIRSVLGVTLLENLLILWNNKILDIEQREGGWRISVFRMY</sequence>
<accession>E9G1L2</accession>